<evidence type="ECO:0000313" key="2">
    <source>
        <dbReference type="Proteomes" id="UP001060085"/>
    </source>
</evidence>
<evidence type="ECO:0000313" key="1">
    <source>
        <dbReference type="EMBL" id="KAI5680789.1"/>
    </source>
</evidence>
<organism evidence="1 2">
    <name type="scientific">Catharanthus roseus</name>
    <name type="common">Madagascar periwinkle</name>
    <name type="synonym">Vinca rosea</name>
    <dbReference type="NCBI Taxonomy" id="4058"/>
    <lineage>
        <taxon>Eukaryota</taxon>
        <taxon>Viridiplantae</taxon>
        <taxon>Streptophyta</taxon>
        <taxon>Embryophyta</taxon>
        <taxon>Tracheophyta</taxon>
        <taxon>Spermatophyta</taxon>
        <taxon>Magnoliopsida</taxon>
        <taxon>eudicotyledons</taxon>
        <taxon>Gunneridae</taxon>
        <taxon>Pentapetalae</taxon>
        <taxon>asterids</taxon>
        <taxon>lamiids</taxon>
        <taxon>Gentianales</taxon>
        <taxon>Apocynaceae</taxon>
        <taxon>Rauvolfioideae</taxon>
        <taxon>Vinceae</taxon>
        <taxon>Catharanthinae</taxon>
        <taxon>Catharanthus</taxon>
    </lineage>
</organism>
<dbReference type="EMBL" id="CM044701">
    <property type="protein sequence ID" value="KAI5680789.1"/>
    <property type="molecule type" value="Genomic_DNA"/>
</dbReference>
<reference evidence="2" key="1">
    <citation type="journal article" date="2023" name="Nat. Plants">
        <title>Single-cell RNA sequencing provides a high-resolution roadmap for understanding the multicellular compartmentation of specialized metabolism.</title>
        <authorList>
            <person name="Sun S."/>
            <person name="Shen X."/>
            <person name="Li Y."/>
            <person name="Li Y."/>
            <person name="Wang S."/>
            <person name="Li R."/>
            <person name="Zhang H."/>
            <person name="Shen G."/>
            <person name="Guo B."/>
            <person name="Wei J."/>
            <person name="Xu J."/>
            <person name="St-Pierre B."/>
            <person name="Chen S."/>
            <person name="Sun C."/>
        </authorList>
    </citation>
    <scope>NUCLEOTIDE SEQUENCE [LARGE SCALE GENOMIC DNA]</scope>
</reference>
<comment type="caution">
    <text evidence="1">The sequence shown here is derived from an EMBL/GenBank/DDBJ whole genome shotgun (WGS) entry which is preliminary data.</text>
</comment>
<protein>
    <submittedName>
        <fullName evidence="1">Uncharacterized protein</fullName>
    </submittedName>
</protein>
<proteinExistence type="predicted"/>
<name>A0ACC0C7K9_CATRO</name>
<sequence length="257" mass="29484">MNWDQRMLHDLFTSATSGDAPQYESFLFENEVGPSRFRGRPMVRWLKDMELHAAHTCITKLFRSSTIFTVENNVNKVTDPLLRTLSSGQAPKATSWPGYFVNGYNFGVVQHEIGKPTTNSGVWVEHQGSDIEFYGLLEDVVSIKYHGQHAIQVYYTKYLGMKRNQEDWMATCIKKSLRAIEVQWKEIDESIYQKEEMNVMPVVSTILDVFAYCDPSGVNLVIDFSEFALCTCPIDNESKHEDSSEDDDLDYSDDDEE</sequence>
<gene>
    <name evidence="1" type="ORF">M9H77_02016</name>
</gene>
<accession>A0ACC0C7K9</accession>
<dbReference type="Proteomes" id="UP001060085">
    <property type="component" value="Linkage Group LG01"/>
</dbReference>
<keyword evidence="2" id="KW-1185">Reference proteome</keyword>